<reference evidence="10 11" key="1">
    <citation type="submission" date="2017-05" db="EMBL/GenBank/DDBJ databases">
        <authorList>
            <person name="Song R."/>
            <person name="Chenine A.L."/>
            <person name="Ruprecht R.M."/>
        </authorList>
    </citation>
    <scope>NUCLEOTIDE SEQUENCE [LARGE SCALE GENOMIC DNA]</scope>
    <source>
        <strain evidence="10 11">CECT 7927</strain>
    </source>
</reference>
<dbReference type="GO" id="GO:0015288">
    <property type="term" value="F:porin activity"/>
    <property type="evidence" value="ECO:0007669"/>
    <property type="project" value="TreeGrafter"/>
</dbReference>
<dbReference type="NCBIfam" id="NF007002">
    <property type="entry name" value="PRK09465.1"/>
    <property type="match status" value="1"/>
</dbReference>
<dbReference type="EMBL" id="JAWRCO010000001">
    <property type="protein sequence ID" value="MDW6002971.1"/>
    <property type="molecule type" value="Genomic_DNA"/>
</dbReference>
<protein>
    <submittedName>
        <fullName evidence="9">Outer membrane channel protein TolC</fullName>
    </submittedName>
    <submittedName>
        <fullName evidence="10">Outer membrane protein TolC</fullName>
    </submittedName>
</protein>
<evidence type="ECO:0000313" key="12">
    <source>
        <dbReference type="Proteomes" id="UP001283366"/>
    </source>
</evidence>
<dbReference type="NCBIfam" id="TIGR01844">
    <property type="entry name" value="type_I_sec_TolC"/>
    <property type="match status" value="1"/>
</dbReference>
<dbReference type="GO" id="GO:0015562">
    <property type="term" value="F:efflux transmembrane transporter activity"/>
    <property type="evidence" value="ECO:0007669"/>
    <property type="project" value="InterPro"/>
</dbReference>
<dbReference type="Proteomes" id="UP000196125">
    <property type="component" value="Unassembled WGS sequence"/>
</dbReference>
<dbReference type="Proteomes" id="UP001283366">
    <property type="component" value="Unassembled WGS sequence"/>
</dbReference>
<evidence type="ECO:0000313" key="11">
    <source>
        <dbReference type="Proteomes" id="UP000196125"/>
    </source>
</evidence>
<comment type="subcellular location">
    <subcellularLocation>
        <location evidence="1">Cell outer membrane</location>
    </subcellularLocation>
</comment>
<dbReference type="SUPFAM" id="SSF56954">
    <property type="entry name" value="Outer membrane efflux proteins (OEP)"/>
    <property type="match status" value="1"/>
</dbReference>
<keyword evidence="3" id="KW-0813">Transport</keyword>
<dbReference type="InterPro" id="IPR003423">
    <property type="entry name" value="OMP_efflux"/>
</dbReference>
<keyword evidence="7" id="KW-0998">Cell outer membrane</keyword>
<organism evidence="10 11">
    <name type="scientific">Vibrio mangrovi</name>
    <dbReference type="NCBI Taxonomy" id="474394"/>
    <lineage>
        <taxon>Bacteria</taxon>
        <taxon>Pseudomonadati</taxon>
        <taxon>Pseudomonadota</taxon>
        <taxon>Gammaproteobacteria</taxon>
        <taxon>Vibrionales</taxon>
        <taxon>Vibrionaceae</taxon>
        <taxon>Vibrio</taxon>
    </lineage>
</organism>
<dbReference type="OrthoDB" id="9813458at2"/>
<keyword evidence="5" id="KW-0812">Transmembrane</keyword>
<keyword evidence="4" id="KW-1134">Transmembrane beta strand</keyword>
<dbReference type="PANTHER" id="PTHR30026:SF20">
    <property type="entry name" value="OUTER MEMBRANE PROTEIN TOLC"/>
    <property type="match status" value="1"/>
</dbReference>
<name>A0A1Y6IYT5_9VIBR</name>
<dbReference type="EMBL" id="FXXI01000004">
    <property type="protein sequence ID" value="SMS01213.1"/>
    <property type="molecule type" value="Genomic_DNA"/>
</dbReference>
<comment type="similarity">
    <text evidence="2">Belongs to the outer membrane factor (OMF) (TC 1.B.17) family.</text>
</comment>
<keyword evidence="12" id="KW-1185">Reference proteome</keyword>
<keyword evidence="8" id="KW-0732">Signal</keyword>
<feature type="chain" id="PRO_5012125018" evidence="8">
    <location>
        <begin position="23"/>
        <end position="435"/>
    </location>
</feature>
<keyword evidence="6" id="KW-0472">Membrane</keyword>
<evidence type="ECO:0000256" key="4">
    <source>
        <dbReference type="ARBA" id="ARBA00022452"/>
    </source>
</evidence>
<dbReference type="GO" id="GO:0009279">
    <property type="term" value="C:cell outer membrane"/>
    <property type="evidence" value="ECO:0007669"/>
    <property type="project" value="UniProtKB-SubCell"/>
</dbReference>
<reference evidence="9 12" key="2">
    <citation type="submission" date="2023-11" db="EMBL/GenBank/DDBJ databases">
        <title>Plant-associative lifestyle of Vibrio porteresiae and its evolutionary dynamics.</title>
        <authorList>
            <person name="Rameshkumar N."/>
            <person name="Kirti K."/>
        </authorList>
    </citation>
    <scope>NUCLEOTIDE SEQUENCE [LARGE SCALE GENOMIC DNA]</scope>
    <source>
        <strain evidence="9 12">MSSRF38</strain>
    </source>
</reference>
<proteinExistence type="inferred from homology"/>
<feature type="signal peptide" evidence="8">
    <location>
        <begin position="1"/>
        <end position="22"/>
    </location>
</feature>
<evidence type="ECO:0000256" key="6">
    <source>
        <dbReference type="ARBA" id="ARBA00023136"/>
    </source>
</evidence>
<evidence type="ECO:0000256" key="3">
    <source>
        <dbReference type="ARBA" id="ARBA00022448"/>
    </source>
</evidence>
<dbReference type="PANTHER" id="PTHR30026">
    <property type="entry name" value="OUTER MEMBRANE PROTEIN TOLC"/>
    <property type="match status" value="1"/>
</dbReference>
<dbReference type="RefSeq" id="WP_087481259.1">
    <property type="nucleotide sequence ID" value="NZ_AP024883.1"/>
</dbReference>
<evidence type="ECO:0000256" key="5">
    <source>
        <dbReference type="ARBA" id="ARBA00022692"/>
    </source>
</evidence>
<evidence type="ECO:0000313" key="9">
    <source>
        <dbReference type="EMBL" id="MDW6002971.1"/>
    </source>
</evidence>
<dbReference type="Gene3D" id="1.20.1600.10">
    <property type="entry name" value="Outer membrane efflux proteins (OEP)"/>
    <property type="match status" value="1"/>
</dbReference>
<evidence type="ECO:0000256" key="8">
    <source>
        <dbReference type="SAM" id="SignalP"/>
    </source>
</evidence>
<dbReference type="InterPro" id="IPR010130">
    <property type="entry name" value="T1SS_OMP_TolC"/>
</dbReference>
<evidence type="ECO:0000256" key="7">
    <source>
        <dbReference type="ARBA" id="ARBA00023237"/>
    </source>
</evidence>
<evidence type="ECO:0000313" key="10">
    <source>
        <dbReference type="EMBL" id="SMS01213.1"/>
    </source>
</evidence>
<gene>
    <name evidence="10" type="primary">tolC</name>
    <name evidence="9" type="ORF">SBX37_08925</name>
    <name evidence="10" type="ORF">VIM7927_02495</name>
</gene>
<sequence length="435" mass="48094">MKKLLPLCVSVTLGSLSPIVWADTLAEIYDQAKQNDPQLLSAAAQRDSAYEAIKSTRGELLPQINLSTGYNIINSNKNVADSSQWTADVALSQKLYDRSSWLNLGIAEKSARQVDSQYAQTQQNLILRVAQAYFEVLRAKDNLAFVRAEKNAVARQLEQTKQRFEVGLSAITDVHDAQAQYDSVLADEVLAENSLTNSYEAIREITGQEHDHLSPLDTNRFSASKMDKSMNELVDEAQQKNLSLLTARISQDIAREQISLASSGHLPSLSLNAGYNMAHEYEESSQYYNTYDPINNFSVGVNLSLPLYTGGKITAETKRAEYGLTQASQDLEASYRSVVKNVRAYNNNINASIGALRAYQQAVVSAKSALQATEAGFDVGTRTIVDVLDSTRRLYDANRNLSDARYDYILNVLQLKQAVGTLNEQDVLDINAGLK</sequence>
<dbReference type="AlphaFoldDB" id="A0A1Y6IYT5"/>
<evidence type="ECO:0000256" key="1">
    <source>
        <dbReference type="ARBA" id="ARBA00004442"/>
    </source>
</evidence>
<dbReference type="InterPro" id="IPR051906">
    <property type="entry name" value="TolC-like"/>
</dbReference>
<dbReference type="Pfam" id="PF02321">
    <property type="entry name" value="OEP"/>
    <property type="match status" value="2"/>
</dbReference>
<evidence type="ECO:0000256" key="2">
    <source>
        <dbReference type="ARBA" id="ARBA00007613"/>
    </source>
</evidence>
<dbReference type="GO" id="GO:1990281">
    <property type="term" value="C:efflux pump complex"/>
    <property type="evidence" value="ECO:0007669"/>
    <property type="project" value="TreeGrafter"/>
</dbReference>
<dbReference type="InterPro" id="IPR058622">
    <property type="entry name" value="TolC"/>
</dbReference>
<accession>A0A1Y6IYT5</accession>